<feature type="domain" description="Schlafen AlbA-2" evidence="1">
    <location>
        <begin position="51"/>
        <end position="179"/>
    </location>
</feature>
<dbReference type="AlphaFoldDB" id="A0A560L1E7"/>
<proteinExistence type="predicted"/>
<comment type="caution">
    <text evidence="2">The sequence shown here is derived from an EMBL/GenBank/DDBJ whole genome shotgun (WGS) entry which is preliminary data.</text>
</comment>
<organism evidence="2 3">
    <name type="scientific">Bradyrhizobium macuxiense</name>
    <dbReference type="NCBI Taxonomy" id="1755647"/>
    <lineage>
        <taxon>Bacteria</taxon>
        <taxon>Pseudomonadati</taxon>
        <taxon>Pseudomonadota</taxon>
        <taxon>Alphaproteobacteria</taxon>
        <taxon>Hyphomicrobiales</taxon>
        <taxon>Nitrobacteraceae</taxon>
        <taxon>Bradyrhizobium</taxon>
    </lineage>
</organism>
<accession>A0A560L1E7</accession>
<evidence type="ECO:0000259" key="1">
    <source>
        <dbReference type="Pfam" id="PF04326"/>
    </source>
</evidence>
<keyword evidence="2" id="KW-0238">DNA-binding</keyword>
<dbReference type="InterPro" id="IPR038461">
    <property type="entry name" value="Schlafen_AlbA_2_dom_sf"/>
</dbReference>
<evidence type="ECO:0000313" key="3">
    <source>
        <dbReference type="Proteomes" id="UP000321304"/>
    </source>
</evidence>
<sequence>MYFERRTLSILRKSLTEISIADLDALIASEARETGELEFKGSLPFVPTKGQPAAADRWIEKGDRLGDYARDQLLAEVVAFANADGGTLIVGIHETKDEPRRAESLEALPNCEGLTRRLLDAAEDVIEPRLPTINARAISVSKDGSGYVVLRVGKSLAGPHRLTTTREFYVRRGERAARMTVREIKDHTLETLRFADRLEVAFAERRTNASAEYQRLLRTAQGTPIGIPPLVLRVTAAPTTPQTVPDLTRRHPLWWKGRGFRLKVDQGEVDCGFPLRQCGGEPRVRLRSLVADIDPNYDYISRLLRSDGVVEFLMCEHRQDAYQGSTAARIYVGWLVGLTVGAICQVDHLRKHLAWDAVEYGLEIEVWTAAPLSVFWGDREYRGAVVKDELPLTLPRYSLASDTPRDELLTMIVRDLYDACGSTWNQRCEAPWDNLQN</sequence>
<protein>
    <submittedName>
        <fullName evidence="2">Putative DNA-binding protein</fullName>
    </submittedName>
</protein>
<dbReference type="InterPro" id="IPR007421">
    <property type="entry name" value="Schlafen_AlbA_2_dom"/>
</dbReference>
<dbReference type="GO" id="GO:0003677">
    <property type="term" value="F:DNA binding"/>
    <property type="evidence" value="ECO:0007669"/>
    <property type="project" value="UniProtKB-KW"/>
</dbReference>
<name>A0A560L1E7_9BRAD</name>
<dbReference type="Gene3D" id="3.30.950.30">
    <property type="entry name" value="Schlafen, AAA domain"/>
    <property type="match status" value="1"/>
</dbReference>
<evidence type="ECO:0000313" key="2">
    <source>
        <dbReference type="EMBL" id="TWB89293.1"/>
    </source>
</evidence>
<dbReference type="OrthoDB" id="8263354at2"/>
<dbReference type="Proteomes" id="UP000321304">
    <property type="component" value="Unassembled WGS sequence"/>
</dbReference>
<gene>
    <name evidence="2" type="ORF">FBZ93_1168</name>
</gene>
<keyword evidence="3" id="KW-1185">Reference proteome</keyword>
<reference evidence="2 3" key="1">
    <citation type="submission" date="2019-06" db="EMBL/GenBank/DDBJ databases">
        <title>Genomic Encyclopedia of Type Strains, Phase IV (KMG-V): Genome sequencing to study the core and pangenomes of soil and plant-associated prokaryotes.</title>
        <authorList>
            <person name="Whitman W."/>
        </authorList>
    </citation>
    <scope>NUCLEOTIDE SEQUENCE [LARGE SCALE GENOMIC DNA]</scope>
    <source>
        <strain evidence="2 3">BR 10355</strain>
    </source>
</reference>
<dbReference type="EMBL" id="VITY01000016">
    <property type="protein sequence ID" value="TWB89293.1"/>
    <property type="molecule type" value="Genomic_DNA"/>
</dbReference>
<dbReference type="Pfam" id="PF04326">
    <property type="entry name" value="SLFN_AlbA_2"/>
    <property type="match status" value="1"/>
</dbReference>
<dbReference type="RefSeq" id="WP_146991591.1">
    <property type="nucleotide sequence ID" value="NZ_VITY01000016.1"/>
</dbReference>